<reference evidence="2" key="1">
    <citation type="submission" date="2022-11" db="UniProtKB">
        <authorList>
            <consortium name="WormBaseParasite"/>
        </authorList>
    </citation>
    <scope>IDENTIFICATION</scope>
</reference>
<accession>A0A915IDC0</accession>
<proteinExistence type="predicted"/>
<evidence type="ECO:0000313" key="2">
    <source>
        <dbReference type="WBParaSite" id="nRc.2.0.1.t12180-RA"/>
    </source>
</evidence>
<dbReference type="AlphaFoldDB" id="A0A915IDC0"/>
<dbReference type="WBParaSite" id="nRc.2.0.1.t12180-RA">
    <property type="protein sequence ID" value="nRc.2.0.1.t12180-RA"/>
    <property type="gene ID" value="nRc.2.0.1.g12180"/>
</dbReference>
<name>A0A915IDC0_ROMCU</name>
<organism evidence="1 2">
    <name type="scientific">Romanomermis culicivorax</name>
    <name type="common">Nematode worm</name>
    <dbReference type="NCBI Taxonomy" id="13658"/>
    <lineage>
        <taxon>Eukaryota</taxon>
        <taxon>Metazoa</taxon>
        <taxon>Ecdysozoa</taxon>
        <taxon>Nematoda</taxon>
        <taxon>Enoplea</taxon>
        <taxon>Dorylaimia</taxon>
        <taxon>Mermithida</taxon>
        <taxon>Mermithoidea</taxon>
        <taxon>Mermithidae</taxon>
        <taxon>Romanomermis</taxon>
    </lineage>
</organism>
<protein>
    <submittedName>
        <fullName evidence="2">Uncharacterized protein</fullName>
    </submittedName>
</protein>
<dbReference type="Proteomes" id="UP000887565">
    <property type="component" value="Unplaced"/>
</dbReference>
<keyword evidence="1" id="KW-1185">Reference proteome</keyword>
<evidence type="ECO:0000313" key="1">
    <source>
        <dbReference type="Proteomes" id="UP000887565"/>
    </source>
</evidence>
<sequence length="183" mass="20303">MIKNMNKRSLLCTLSLQISIGTKSATIRPINFPNLSSMDGTAVDVVVFSIPSRLLISISHTSSSFNSSVIRCPVRVSTEDAFISLQDPSFKMIPKATGKLEICLEVVDPETQGAIVISLTKVEKMQLIQYSPALVLMMTQLFTTQSSAEKPDMQKYQRCGERLVILLHKFCKCLTATRQRSIS</sequence>